<dbReference type="OrthoDB" id="5756516at2"/>
<keyword evidence="2" id="KW-0808">Transferase</keyword>
<gene>
    <name evidence="2" type="ORF">SAMN02910414_02326</name>
</gene>
<evidence type="ECO:0000313" key="2">
    <source>
        <dbReference type="EMBL" id="SDY76355.1"/>
    </source>
</evidence>
<evidence type="ECO:0000313" key="3">
    <source>
        <dbReference type="Proteomes" id="UP000183918"/>
    </source>
</evidence>
<dbReference type="EMBL" id="FNPG01000034">
    <property type="protein sequence ID" value="SDY76355.1"/>
    <property type="molecule type" value="Genomic_DNA"/>
</dbReference>
<dbReference type="AlphaFoldDB" id="A0A1H3MJT0"/>
<reference evidence="2 3" key="1">
    <citation type="submission" date="2016-10" db="EMBL/GenBank/DDBJ databases">
        <authorList>
            <person name="de Groot N.N."/>
        </authorList>
    </citation>
    <scope>NUCLEOTIDE SEQUENCE [LARGE SCALE GENOMIC DNA]</scope>
    <source>
        <strain evidence="2 3">DSM 14045</strain>
    </source>
</reference>
<evidence type="ECO:0000259" key="1">
    <source>
        <dbReference type="Pfam" id="PF13524"/>
    </source>
</evidence>
<protein>
    <submittedName>
        <fullName evidence="2">Glycosyl transferases group 1</fullName>
    </submittedName>
</protein>
<dbReference type="GO" id="GO:0016740">
    <property type="term" value="F:transferase activity"/>
    <property type="evidence" value="ECO:0007669"/>
    <property type="project" value="UniProtKB-KW"/>
</dbReference>
<dbReference type="Proteomes" id="UP000183918">
    <property type="component" value="Unassembled WGS sequence"/>
</dbReference>
<dbReference type="Pfam" id="PF13524">
    <property type="entry name" value="Glyco_trans_1_2"/>
    <property type="match status" value="1"/>
</dbReference>
<keyword evidence="3" id="KW-1185">Reference proteome</keyword>
<dbReference type="STRING" id="1122142.SAMN02910414_02326"/>
<proteinExistence type="predicted"/>
<accession>A0A1H3MJT0</accession>
<sequence>MSRGLKVTDEEINWIIEKLHYIDLLAVSFYREKTVRVLAEAGISIDLYGTGWETCDFIELPNVHFYGRISADQLVEKMHNAKIVLSTMTWFKDGTHDRVFNGMISGAVALTDTSIYMKEKFNAIRFTNGKLEGVTAGKGTISDKPELVMFELEKKEDEYSYPLLEEIPNIVKYLLKRNDYMQQIADNGRNHALKTETWGARAREMERDLLEFL</sequence>
<feature type="domain" description="Spore protein YkvP/CgeB glycosyl transferase-like" evidence="1">
    <location>
        <begin position="32"/>
        <end position="206"/>
    </location>
</feature>
<dbReference type="InterPro" id="IPR055259">
    <property type="entry name" value="YkvP/CgeB_Glyco_trans-like"/>
</dbReference>
<organism evidence="2 3">
    <name type="scientific">Lachnobacterium bovis DSM 14045</name>
    <dbReference type="NCBI Taxonomy" id="1122142"/>
    <lineage>
        <taxon>Bacteria</taxon>
        <taxon>Bacillati</taxon>
        <taxon>Bacillota</taxon>
        <taxon>Clostridia</taxon>
        <taxon>Lachnospirales</taxon>
        <taxon>Lachnospiraceae</taxon>
        <taxon>Lachnobacterium</taxon>
    </lineage>
</organism>
<name>A0A1H3MJT0_9FIRM</name>